<evidence type="ECO:0000256" key="4">
    <source>
        <dbReference type="ARBA" id="ARBA00022692"/>
    </source>
</evidence>
<protein>
    <recommendedName>
        <fullName evidence="10">Major facilitator superfamily (MFS) profile domain-containing protein</fullName>
    </recommendedName>
</protein>
<evidence type="ECO:0000313" key="8">
    <source>
        <dbReference type="EMBL" id="EED15491.1"/>
    </source>
</evidence>
<organism evidence="8 9">
    <name type="scientific">Talaromyces stipitatus (strain ATCC 10500 / CBS 375.48 / QM 6759 / NRRL 1006)</name>
    <name type="common">Penicillium stipitatum</name>
    <dbReference type="NCBI Taxonomy" id="441959"/>
    <lineage>
        <taxon>Eukaryota</taxon>
        <taxon>Fungi</taxon>
        <taxon>Dikarya</taxon>
        <taxon>Ascomycota</taxon>
        <taxon>Pezizomycotina</taxon>
        <taxon>Eurotiomycetes</taxon>
        <taxon>Eurotiomycetidae</taxon>
        <taxon>Eurotiales</taxon>
        <taxon>Trichocomaceae</taxon>
        <taxon>Talaromyces</taxon>
        <taxon>Talaromyces sect. Talaromyces</taxon>
    </lineage>
</organism>
<dbReference type="InParanoid" id="B8MLF8"/>
<evidence type="ECO:0000256" key="5">
    <source>
        <dbReference type="ARBA" id="ARBA00022989"/>
    </source>
</evidence>
<dbReference type="PhylomeDB" id="B8MLF8"/>
<reference evidence="9" key="1">
    <citation type="journal article" date="2015" name="Genome Announc.">
        <title>Genome sequence of the AIDS-associated pathogen Penicillium marneffei (ATCC18224) and its near taxonomic relative Talaromyces stipitatus (ATCC10500).</title>
        <authorList>
            <person name="Nierman W.C."/>
            <person name="Fedorova-Abrams N.D."/>
            <person name="Andrianopoulos A."/>
        </authorList>
    </citation>
    <scope>NUCLEOTIDE SEQUENCE [LARGE SCALE GENOMIC DNA]</scope>
    <source>
        <strain evidence="9">ATCC 10500 / CBS 375.48 / QM 6759 / NRRL 1006</strain>
    </source>
</reference>
<evidence type="ECO:0000256" key="7">
    <source>
        <dbReference type="SAM" id="Phobius"/>
    </source>
</evidence>
<dbReference type="PANTHER" id="PTHR23502">
    <property type="entry name" value="MAJOR FACILITATOR SUPERFAMILY"/>
    <property type="match status" value="1"/>
</dbReference>
<dbReference type="VEuPathDB" id="FungiDB:TSTA_049280"/>
<evidence type="ECO:0000256" key="6">
    <source>
        <dbReference type="ARBA" id="ARBA00023136"/>
    </source>
</evidence>
<dbReference type="eggNOG" id="KOG0255">
    <property type="taxonomic scope" value="Eukaryota"/>
</dbReference>
<keyword evidence="2" id="KW-0813">Transport</keyword>
<evidence type="ECO:0008006" key="10">
    <source>
        <dbReference type="Google" id="ProtNLM"/>
    </source>
</evidence>
<evidence type="ECO:0000256" key="1">
    <source>
        <dbReference type="ARBA" id="ARBA00004651"/>
    </source>
</evidence>
<dbReference type="InterPro" id="IPR011701">
    <property type="entry name" value="MFS"/>
</dbReference>
<dbReference type="Gene3D" id="1.20.1250.20">
    <property type="entry name" value="MFS general substrate transporter like domains"/>
    <property type="match status" value="1"/>
</dbReference>
<dbReference type="GO" id="GO:0005886">
    <property type="term" value="C:plasma membrane"/>
    <property type="evidence" value="ECO:0007669"/>
    <property type="project" value="UniProtKB-SubCell"/>
</dbReference>
<comment type="subcellular location">
    <subcellularLocation>
        <location evidence="1">Cell membrane</location>
        <topology evidence="1">Multi-pass membrane protein</topology>
    </subcellularLocation>
</comment>
<dbReference type="STRING" id="441959.B8MLF8"/>
<dbReference type="AlphaFoldDB" id="B8MLF8"/>
<keyword evidence="4 7" id="KW-0812">Transmembrane</keyword>
<dbReference type="PANTHER" id="PTHR23502:SF186">
    <property type="entry name" value="MAJOR FACILITATOR SUPERFAMILY (MFS) PROFILE DOMAIN-CONTAINING PROTEIN"/>
    <property type="match status" value="1"/>
</dbReference>
<evidence type="ECO:0000256" key="3">
    <source>
        <dbReference type="ARBA" id="ARBA00022475"/>
    </source>
</evidence>
<dbReference type="InterPro" id="IPR036259">
    <property type="entry name" value="MFS_trans_sf"/>
</dbReference>
<keyword evidence="6 7" id="KW-0472">Membrane</keyword>
<evidence type="ECO:0000256" key="2">
    <source>
        <dbReference type="ARBA" id="ARBA00022448"/>
    </source>
</evidence>
<sequence>MPRSPKSLVETRSIVRAFAAFFGSGAISDIWPRLDRSYMFAIYVYIVFAGPLLASIIGPILIDRYRVTIFPVQITFISFVWGIAVLLMPETYVPVILYWKARQFRKLTRQLKFKAPIELKRVKFRRRMKHDLNRPFRFLYKDRMLTLVVAYTGLNYIITYQMFSAVPLLYSTDYKFDLLMWVLLSYPPLTLLQQSSGIIGY</sequence>
<name>B8MLF8_TALSN</name>
<keyword evidence="3" id="KW-1003">Cell membrane</keyword>
<dbReference type="SUPFAM" id="SSF103473">
    <property type="entry name" value="MFS general substrate transporter"/>
    <property type="match status" value="1"/>
</dbReference>
<dbReference type="Pfam" id="PF07690">
    <property type="entry name" value="MFS_1"/>
    <property type="match status" value="1"/>
</dbReference>
<accession>B8MLF8</accession>
<dbReference type="GeneID" id="8100644"/>
<dbReference type="EMBL" id="EQ962657">
    <property type="protein sequence ID" value="EED15491.1"/>
    <property type="molecule type" value="Genomic_DNA"/>
</dbReference>
<feature type="transmembrane region" description="Helical" evidence="7">
    <location>
        <begin position="74"/>
        <end position="99"/>
    </location>
</feature>
<evidence type="ECO:0000313" key="9">
    <source>
        <dbReference type="Proteomes" id="UP000001745"/>
    </source>
</evidence>
<gene>
    <name evidence="8" type="ORF">TSTA_049280</name>
</gene>
<feature type="transmembrane region" description="Helical" evidence="7">
    <location>
        <begin position="38"/>
        <end position="62"/>
    </location>
</feature>
<dbReference type="RefSeq" id="XP_002485444.1">
    <property type="nucleotide sequence ID" value="XM_002485399.1"/>
</dbReference>
<feature type="transmembrane region" description="Helical" evidence="7">
    <location>
        <begin position="144"/>
        <end position="170"/>
    </location>
</feature>
<dbReference type="Proteomes" id="UP000001745">
    <property type="component" value="Unassembled WGS sequence"/>
</dbReference>
<keyword evidence="9" id="KW-1185">Reference proteome</keyword>
<dbReference type="GO" id="GO:0022857">
    <property type="term" value="F:transmembrane transporter activity"/>
    <property type="evidence" value="ECO:0007669"/>
    <property type="project" value="InterPro"/>
</dbReference>
<proteinExistence type="predicted"/>
<dbReference type="HOGENOM" id="CLU_1361227_0_0_1"/>
<dbReference type="OrthoDB" id="4523547at2759"/>
<keyword evidence="5 7" id="KW-1133">Transmembrane helix</keyword>